<comment type="similarity">
    <text evidence="3">Belongs to the krueppel C2H2-type zinc-finger protein family.</text>
</comment>
<feature type="region of interest" description="Disordered" evidence="13">
    <location>
        <begin position="214"/>
        <end position="235"/>
    </location>
</feature>
<dbReference type="GO" id="GO:0005634">
    <property type="term" value="C:nucleus"/>
    <property type="evidence" value="ECO:0007669"/>
    <property type="project" value="UniProtKB-SubCell"/>
</dbReference>
<keyword evidence="10" id="KW-0804">Transcription</keyword>
<dbReference type="GO" id="GO:0042802">
    <property type="term" value="F:identical protein binding"/>
    <property type="evidence" value="ECO:0007669"/>
    <property type="project" value="UniProtKB-ARBA"/>
</dbReference>
<comment type="function">
    <text evidence="1">May be involved in transcriptional regulation.</text>
</comment>
<dbReference type="STRING" id="6573.A0A210Q951"/>
<dbReference type="PANTHER" id="PTHR16515:SF49">
    <property type="entry name" value="GASTRULA ZINC FINGER PROTEIN XLCGF49.1-LIKE-RELATED"/>
    <property type="match status" value="1"/>
</dbReference>
<evidence type="ECO:0000256" key="12">
    <source>
        <dbReference type="PROSITE-ProRule" id="PRU00042"/>
    </source>
</evidence>
<dbReference type="OrthoDB" id="7295497at2759"/>
<proteinExistence type="inferred from homology"/>
<feature type="compositionally biased region" description="Basic and acidic residues" evidence="13">
    <location>
        <begin position="574"/>
        <end position="592"/>
    </location>
</feature>
<evidence type="ECO:0000256" key="5">
    <source>
        <dbReference type="ARBA" id="ARBA00022737"/>
    </source>
</evidence>
<evidence type="ECO:0000313" key="15">
    <source>
        <dbReference type="EMBL" id="OWF45270.1"/>
    </source>
</evidence>
<feature type="region of interest" description="Disordered" evidence="13">
    <location>
        <begin position="763"/>
        <end position="805"/>
    </location>
</feature>
<feature type="domain" description="C2H2-type" evidence="14">
    <location>
        <begin position="1026"/>
        <end position="1053"/>
    </location>
</feature>
<dbReference type="Pfam" id="PF00096">
    <property type="entry name" value="zf-C2H2"/>
    <property type="match status" value="8"/>
</dbReference>
<keyword evidence="9" id="KW-0238">DNA-binding</keyword>
<evidence type="ECO:0000256" key="3">
    <source>
        <dbReference type="ARBA" id="ARBA00006991"/>
    </source>
</evidence>
<dbReference type="FunFam" id="3.30.160.60:FF:000446">
    <property type="entry name" value="Zinc finger protein"/>
    <property type="match status" value="2"/>
</dbReference>
<dbReference type="GO" id="GO:0010468">
    <property type="term" value="P:regulation of gene expression"/>
    <property type="evidence" value="ECO:0007669"/>
    <property type="project" value="TreeGrafter"/>
</dbReference>
<feature type="compositionally biased region" description="Polar residues" evidence="13">
    <location>
        <begin position="382"/>
        <end position="403"/>
    </location>
</feature>
<evidence type="ECO:0000259" key="14">
    <source>
        <dbReference type="PROSITE" id="PS50157"/>
    </source>
</evidence>
<dbReference type="EMBL" id="NEDP02004532">
    <property type="protein sequence ID" value="OWF45270.1"/>
    <property type="molecule type" value="Genomic_DNA"/>
</dbReference>
<dbReference type="FunFam" id="3.30.160.60:FF:000771">
    <property type="entry name" value="zinc finger protein 648"/>
    <property type="match status" value="1"/>
</dbReference>
<feature type="region of interest" description="Disordered" evidence="13">
    <location>
        <begin position="381"/>
        <end position="484"/>
    </location>
</feature>
<dbReference type="Gene3D" id="3.30.160.60">
    <property type="entry name" value="Classic Zinc Finger"/>
    <property type="match status" value="9"/>
</dbReference>
<keyword evidence="11" id="KW-0539">Nucleus</keyword>
<evidence type="ECO:0000256" key="1">
    <source>
        <dbReference type="ARBA" id="ARBA00003767"/>
    </source>
</evidence>
<evidence type="ECO:0000313" key="16">
    <source>
        <dbReference type="Proteomes" id="UP000242188"/>
    </source>
</evidence>
<keyword evidence="6 12" id="KW-0863">Zinc-finger</keyword>
<evidence type="ECO:0000256" key="8">
    <source>
        <dbReference type="ARBA" id="ARBA00023015"/>
    </source>
</evidence>
<feature type="compositionally biased region" description="Acidic residues" evidence="13">
    <location>
        <begin position="1211"/>
        <end position="1232"/>
    </location>
</feature>
<sequence>MDGLGSGYSFGHSDLEFPSPDGQLSGHGGGISNFASSLHLSYPHIQHGGAALRDSGYSTPGLNGRSSHGVNTFHMPRFPMSVAPETAIQAVPGIPAPDFSHIIPRHHLVSPHTPSPSLPHISSFGESVYLSSDRTTVPQTSVSHSDNDHSSFGSIMASAVSNISTMNIPLQPYETQLTGTHTESQVSDLTLPRLRESSTYNSVMTNTSQSQAFLDFPSSTSSETESRNSEAVQAVSSLASFPQPLLPQSFQGQVNSTQPPSSSSYPVVRNMLPEQPVLLPRPTNTQTLPMENLDGDQQVPNAVMSPASGCSSPNIRNPSTQDNRPLSLLHQTSTVTHDSLQLQVAQTDNMATLQNETSFANSTYLGGELCTDDKFVVASEPTKCSSPESFDNQTPKSAANNHDNSVHPVASSSRTETSTCYQPGQRRSPRRSSSRLMDRRSCTKTHTSSDSRTDHLQVSLDQVDLTENDDMKEREQDQSPAKGIKRLEYVGHEKESQEIVSDHRLSVNSTSTVGRNLVSFFKLGKLWRKPRRSRLKVPPPLDLSVSSEEAEDLEEEEEEEEYPYESLAQDQDESLVKEEEQSPGITKEDRDQQQFIRMSQPVFSRNSEQDTQDLTDSHLDRSQQFMDNHVLEGEGKVSRRKTRRSFIYHTEESKAGSADKSNKKPNLSEDYLSKCTEEIVAAAMGDLPLENHEKRRFNTKSNPFAITSPSFGTSAARAVMTTSVANNATVITISIMGKGNAKKGQTKTININKGVIMSTSFQDRPVRNREGVEEEDKSEVGMQTTSIMSRLKREKEDQGGQDDDSDVVETMEVNVRIDDSQLVQHGEHKRWQCHLCEKSYTTKHNLVAHILDHNNIKPHLCMVCGKYFKQLSHLNTHMLTHDNIRPHKCDVCGKGFTQISHLKRHTAVHLDSKPYKCDMCSRGFAYPSELKAHKEKHMQGHDKCDECGMEFESPRALKLHQLKHDNREDLICKYCDKAFRYPSQLKDHLVSHEGMRPFICAECGMDFMKEHHLKAHQFTHTGQRPFDCPKCGRTFNQRANMMRHMLIHNPTRAFRCDVCGKTFTQPQTLKAHRVVHADIKPHKCKICGKQFGRLHNLQGHIHMHNNSKPYVCFCGSSFTLKGNLNRHKKVKHGLSESTESLEEEAVSFLSSLSGRTQVDEVDTFLDYTDFEQDVEQIASTSDLRTPRKGRKSVIPRKILRRRSSANRKENEETDQEDDVEEDDYEEEDEDGEGQGHYAGETVSGIFGDIKKEQDQQCSTANQKSENQQISLRKRKLQNSSAKMEENRAELSSEMSEGQDNEDVSDTEWRPASKQGRTGKGAKLDSIIAQKFKNV</sequence>
<dbReference type="PROSITE" id="PS00028">
    <property type="entry name" value="ZINC_FINGER_C2H2_1"/>
    <property type="match status" value="10"/>
</dbReference>
<dbReference type="FunFam" id="3.30.160.60:FF:000508">
    <property type="entry name" value="Myeloid zinc finger 1"/>
    <property type="match status" value="1"/>
</dbReference>
<evidence type="ECO:0000256" key="6">
    <source>
        <dbReference type="ARBA" id="ARBA00022771"/>
    </source>
</evidence>
<feature type="compositionally biased region" description="Polar residues" evidence="13">
    <location>
        <begin position="1255"/>
        <end position="1270"/>
    </location>
</feature>
<evidence type="ECO:0000256" key="11">
    <source>
        <dbReference type="ARBA" id="ARBA00023242"/>
    </source>
</evidence>
<feature type="domain" description="C2H2-type" evidence="14">
    <location>
        <begin position="970"/>
        <end position="997"/>
    </location>
</feature>
<feature type="region of interest" description="Disordered" evidence="13">
    <location>
        <begin position="305"/>
        <end position="325"/>
    </location>
</feature>
<feature type="compositionally biased region" description="Acidic residues" evidence="13">
    <location>
        <begin position="548"/>
        <end position="563"/>
    </location>
</feature>
<evidence type="ECO:0000256" key="7">
    <source>
        <dbReference type="ARBA" id="ARBA00022833"/>
    </source>
</evidence>
<feature type="domain" description="C2H2-type" evidence="14">
    <location>
        <begin position="831"/>
        <end position="858"/>
    </location>
</feature>
<comment type="caution">
    <text evidence="15">The sequence shown here is derived from an EMBL/GenBank/DDBJ whole genome shotgun (WGS) entry which is preliminary data.</text>
</comment>
<feature type="domain" description="C2H2-type" evidence="14">
    <location>
        <begin position="1082"/>
        <end position="1109"/>
    </location>
</feature>
<keyword evidence="5" id="KW-0677">Repeat</keyword>
<dbReference type="FunFam" id="3.30.160.60:FF:000191">
    <property type="entry name" value="zinc finger protein 366"/>
    <property type="match status" value="1"/>
</dbReference>
<reference evidence="15 16" key="1">
    <citation type="journal article" date="2017" name="Nat. Ecol. Evol.">
        <title>Scallop genome provides insights into evolution of bilaterian karyotype and development.</title>
        <authorList>
            <person name="Wang S."/>
            <person name="Zhang J."/>
            <person name="Jiao W."/>
            <person name="Li J."/>
            <person name="Xun X."/>
            <person name="Sun Y."/>
            <person name="Guo X."/>
            <person name="Huan P."/>
            <person name="Dong B."/>
            <person name="Zhang L."/>
            <person name="Hu X."/>
            <person name="Sun X."/>
            <person name="Wang J."/>
            <person name="Zhao C."/>
            <person name="Wang Y."/>
            <person name="Wang D."/>
            <person name="Huang X."/>
            <person name="Wang R."/>
            <person name="Lv J."/>
            <person name="Li Y."/>
            <person name="Zhang Z."/>
            <person name="Liu B."/>
            <person name="Lu W."/>
            <person name="Hui Y."/>
            <person name="Liang J."/>
            <person name="Zhou Z."/>
            <person name="Hou R."/>
            <person name="Li X."/>
            <person name="Liu Y."/>
            <person name="Li H."/>
            <person name="Ning X."/>
            <person name="Lin Y."/>
            <person name="Zhao L."/>
            <person name="Xing Q."/>
            <person name="Dou J."/>
            <person name="Li Y."/>
            <person name="Mao J."/>
            <person name="Guo H."/>
            <person name="Dou H."/>
            <person name="Li T."/>
            <person name="Mu C."/>
            <person name="Jiang W."/>
            <person name="Fu Q."/>
            <person name="Fu X."/>
            <person name="Miao Y."/>
            <person name="Liu J."/>
            <person name="Yu Q."/>
            <person name="Li R."/>
            <person name="Liao H."/>
            <person name="Li X."/>
            <person name="Kong Y."/>
            <person name="Jiang Z."/>
            <person name="Chourrout D."/>
            <person name="Li R."/>
            <person name="Bao Z."/>
        </authorList>
    </citation>
    <scope>NUCLEOTIDE SEQUENCE [LARGE SCALE GENOMIC DNA]</scope>
    <source>
        <strain evidence="15 16">PY_sf001</strain>
    </source>
</reference>
<evidence type="ECO:0000256" key="9">
    <source>
        <dbReference type="ARBA" id="ARBA00023125"/>
    </source>
</evidence>
<gene>
    <name evidence="15" type="ORF">KP79_PYT14800</name>
</gene>
<evidence type="ECO:0000256" key="4">
    <source>
        <dbReference type="ARBA" id="ARBA00022723"/>
    </source>
</evidence>
<feature type="compositionally biased region" description="Polar residues" evidence="13">
    <location>
        <begin position="247"/>
        <end position="265"/>
    </location>
</feature>
<keyword evidence="7" id="KW-0862">Zinc</keyword>
<feature type="domain" description="C2H2-type" evidence="14">
    <location>
        <begin position="1054"/>
        <end position="1081"/>
    </location>
</feature>
<dbReference type="SMART" id="SM00355">
    <property type="entry name" value="ZnF_C2H2"/>
    <property type="match status" value="11"/>
</dbReference>
<evidence type="ECO:0000256" key="2">
    <source>
        <dbReference type="ARBA" id="ARBA00004123"/>
    </source>
</evidence>
<accession>A0A210Q951</accession>
<dbReference type="InterPro" id="IPR050331">
    <property type="entry name" value="Zinc_finger"/>
</dbReference>
<comment type="subcellular location">
    <subcellularLocation>
        <location evidence="2">Nucleus</location>
    </subcellularLocation>
</comment>
<keyword evidence="16" id="KW-1185">Reference proteome</keyword>
<dbReference type="InterPro" id="IPR036236">
    <property type="entry name" value="Znf_C2H2_sf"/>
</dbReference>
<protein>
    <submittedName>
        <fullName evidence="15">Zinc finger protein 710</fullName>
    </submittedName>
</protein>
<feature type="compositionally biased region" description="Polar residues" evidence="13">
    <location>
        <begin position="308"/>
        <end position="325"/>
    </location>
</feature>
<dbReference type="GO" id="GO:0008270">
    <property type="term" value="F:zinc ion binding"/>
    <property type="evidence" value="ECO:0007669"/>
    <property type="project" value="UniProtKB-KW"/>
</dbReference>
<feature type="compositionally biased region" description="Polar residues" evidence="13">
    <location>
        <begin position="410"/>
        <end position="422"/>
    </location>
</feature>
<dbReference type="PROSITE" id="PS50157">
    <property type="entry name" value="ZINC_FINGER_C2H2_2"/>
    <property type="match status" value="10"/>
</dbReference>
<feature type="region of interest" description="Disordered" evidence="13">
    <location>
        <begin position="534"/>
        <end position="592"/>
    </location>
</feature>
<feature type="domain" description="C2H2-type" evidence="14">
    <location>
        <begin position="998"/>
        <end position="1025"/>
    </location>
</feature>
<feature type="compositionally biased region" description="Basic residues" evidence="13">
    <location>
        <begin position="1186"/>
        <end position="1205"/>
    </location>
</feature>
<dbReference type="FunFam" id="3.30.160.60:FF:000502">
    <property type="entry name" value="Zinc finger protein 710"/>
    <property type="match status" value="1"/>
</dbReference>
<organism evidence="15 16">
    <name type="scientific">Mizuhopecten yessoensis</name>
    <name type="common">Japanese scallop</name>
    <name type="synonym">Patinopecten yessoensis</name>
    <dbReference type="NCBI Taxonomy" id="6573"/>
    <lineage>
        <taxon>Eukaryota</taxon>
        <taxon>Metazoa</taxon>
        <taxon>Spiralia</taxon>
        <taxon>Lophotrochozoa</taxon>
        <taxon>Mollusca</taxon>
        <taxon>Bivalvia</taxon>
        <taxon>Autobranchia</taxon>
        <taxon>Pteriomorphia</taxon>
        <taxon>Pectinida</taxon>
        <taxon>Pectinoidea</taxon>
        <taxon>Pectinidae</taxon>
        <taxon>Mizuhopecten</taxon>
    </lineage>
</organism>
<evidence type="ECO:0000256" key="13">
    <source>
        <dbReference type="SAM" id="MobiDB-lite"/>
    </source>
</evidence>
<feature type="domain" description="C2H2-type" evidence="14">
    <location>
        <begin position="915"/>
        <end position="937"/>
    </location>
</feature>
<feature type="region of interest" description="Disordered" evidence="13">
    <location>
        <begin position="1178"/>
        <end position="1324"/>
    </location>
</feature>
<dbReference type="SUPFAM" id="SSF57667">
    <property type="entry name" value="beta-beta-alpha zinc fingers"/>
    <property type="match status" value="6"/>
</dbReference>
<feature type="region of interest" description="Disordered" evidence="13">
    <location>
        <begin position="247"/>
        <end position="267"/>
    </location>
</feature>
<dbReference type="Pfam" id="PF13912">
    <property type="entry name" value="zf-C2H2_6"/>
    <property type="match status" value="1"/>
</dbReference>
<keyword evidence="4" id="KW-0479">Metal-binding</keyword>
<feature type="domain" description="C2H2-type" evidence="14">
    <location>
        <begin position="942"/>
        <end position="969"/>
    </location>
</feature>
<feature type="domain" description="C2H2-type" evidence="14">
    <location>
        <begin position="887"/>
        <end position="914"/>
    </location>
</feature>
<name>A0A210Q951_MIZYE</name>
<feature type="compositionally biased region" description="Acidic residues" evidence="13">
    <location>
        <begin position="1296"/>
        <end position="1305"/>
    </location>
</feature>
<dbReference type="GO" id="GO:0003677">
    <property type="term" value="F:DNA binding"/>
    <property type="evidence" value="ECO:0007669"/>
    <property type="project" value="UniProtKB-KW"/>
</dbReference>
<dbReference type="Proteomes" id="UP000242188">
    <property type="component" value="Unassembled WGS sequence"/>
</dbReference>
<dbReference type="InterPro" id="IPR013087">
    <property type="entry name" value="Znf_C2H2_type"/>
</dbReference>
<dbReference type="PANTHER" id="PTHR16515">
    <property type="entry name" value="PR DOMAIN ZINC FINGER PROTEIN"/>
    <property type="match status" value="1"/>
</dbReference>
<keyword evidence="8" id="KW-0805">Transcription regulation</keyword>
<evidence type="ECO:0000256" key="10">
    <source>
        <dbReference type="ARBA" id="ARBA00023163"/>
    </source>
</evidence>
<feature type="domain" description="C2H2-type" evidence="14">
    <location>
        <begin position="859"/>
        <end position="886"/>
    </location>
</feature>
<feature type="compositionally biased region" description="Basic and acidic residues" evidence="13">
    <location>
        <begin position="436"/>
        <end position="455"/>
    </location>
</feature>